<evidence type="ECO:0000256" key="1">
    <source>
        <dbReference type="SAM" id="SignalP"/>
    </source>
</evidence>
<evidence type="ECO:0000313" key="2">
    <source>
        <dbReference type="EMBL" id="SOD93289.1"/>
    </source>
</evidence>
<keyword evidence="1" id="KW-0732">Signal</keyword>
<dbReference type="EMBL" id="OCNH01000003">
    <property type="protein sequence ID" value="SOD93289.1"/>
    <property type="molecule type" value="Genomic_DNA"/>
</dbReference>
<keyword evidence="2" id="KW-0675">Receptor</keyword>
<evidence type="ECO:0000313" key="3">
    <source>
        <dbReference type="Proteomes" id="UP000219452"/>
    </source>
</evidence>
<feature type="signal peptide" evidence="1">
    <location>
        <begin position="1"/>
        <end position="19"/>
    </location>
</feature>
<organism evidence="2 3">
    <name type="scientific">Spirosoma fluviale</name>
    <dbReference type="NCBI Taxonomy" id="1597977"/>
    <lineage>
        <taxon>Bacteria</taxon>
        <taxon>Pseudomonadati</taxon>
        <taxon>Bacteroidota</taxon>
        <taxon>Cytophagia</taxon>
        <taxon>Cytophagales</taxon>
        <taxon>Cytophagaceae</taxon>
        <taxon>Spirosoma</taxon>
    </lineage>
</organism>
<gene>
    <name evidence="2" type="ORF">SAMN06269250_4443</name>
</gene>
<protein>
    <submittedName>
        <fullName evidence="2">TonB-dependent Receptor Plug Domain</fullName>
    </submittedName>
</protein>
<dbReference type="Proteomes" id="UP000219452">
    <property type="component" value="Unassembled WGS sequence"/>
</dbReference>
<dbReference type="Gene3D" id="2.60.40.1120">
    <property type="entry name" value="Carboxypeptidase-like, regulatory domain"/>
    <property type="match status" value="1"/>
</dbReference>
<dbReference type="OrthoDB" id="1075473at2"/>
<feature type="chain" id="PRO_5012245009" evidence="1">
    <location>
        <begin position="20"/>
        <end position="730"/>
    </location>
</feature>
<accession>A0A286GDR4</accession>
<dbReference type="SUPFAM" id="SSF56935">
    <property type="entry name" value="Porins"/>
    <property type="match status" value="1"/>
</dbReference>
<name>A0A286GDR4_9BACT</name>
<dbReference type="Pfam" id="PF13715">
    <property type="entry name" value="CarbopepD_reg_2"/>
    <property type="match status" value="1"/>
</dbReference>
<dbReference type="Gene3D" id="2.170.130.10">
    <property type="entry name" value="TonB-dependent receptor, plug domain"/>
    <property type="match status" value="1"/>
</dbReference>
<proteinExistence type="predicted"/>
<dbReference type="InterPro" id="IPR037066">
    <property type="entry name" value="Plug_dom_sf"/>
</dbReference>
<dbReference type="AlphaFoldDB" id="A0A286GDR4"/>
<dbReference type="InterPro" id="IPR008969">
    <property type="entry name" value="CarboxyPept-like_regulatory"/>
</dbReference>
<dbReference type="SUPFAM" id="SSF49464">
    <property type="entry name" value="Carboxypeptidase regulatory domain-like"/>
    <property type="match status" value="1"/>
</dbReference>
<reference evidence="3" key="1">
    <citation type="submission" date="2017-09" db="EMBL/GenBank/DDBJ databases">
        <authorList>
            <person name="Varghese N."/>
            <person name="Submissions S."/>
        </authorList>
    </citation>
    <scope>NUCLEOTIDE SEQUENCE [LARGE SCALE GENOMIC DNA]</scope>
    <source>
        <strain evidence="3">DSM 29961</strain>
    </source>
</reference>
<sequence length="730" mass="81794">MKLLYFLSAYLLLEMTASAQITLSGRITDAKGHALPGANVFLRGTYDGANTDSTGTFRFTTARKDTATLLVSYIGYDSYVKRINTNTTAPFTIQLTESANELNTVVITAGSFEASDEKRMTMLKPMDIVTTAGANADITAAMNLLPGTQRVGEQTGLFVRGGSGEEAKVVIDGMIVQNPYFSSMPDVQSRGRFQPFMFKGTSFSTGGYSAQYGQALSSVLLLNTTDKTQTEGVSLSLNLANAGISYDHATEKSSISATGYYGNLKPLFALVHQTVDWTHVPEFAGSSLTYRLQPSKTGLLKFYGMYSDSNLGMNFIDPSNEAGKTALQQHNRNFFTTSTYTDSWADGRWLLHSGLSYSYDTDATTYSGVDFGRSSEQLQGRVVLTRLLPSNNSILFGTEAHAITLKNAVQGINYWLHDNYGALFVESQTYLGRNLAVQLGLRAEYSSVINRFNLAPRVSMAYKTGLYSQISLAYGQFYQTPDYRYLYLNTSLDFERADHLILNYQIIKNKRTFRVETFYKNYAQLVREFTGQPGMPTQYDANPYRFPWGRTDNSGNGYAQGFDVFWRDQKTVKGLDYWITYSYVDTKRLFQQFRIAATPTFISNHNVSLITKRYFEKISTNLALTYTLSSGRPYYNPNRIDEGDKGFLADRTPVVNNLSFSASHITRIKKNLVVLYASVDNILDTRNVYTYRYTSDNKTRYAVGPQSYRSFFVGGMIMLSKKAKVNVNEL</sequence>
<dbReference type="RefSeq" id="WP_097128401.1">
    <property type="nucleotide sequence ID" value="NZ_OCNH01000003.1"/>
</dbReference>
<keyword evidence="3" id="KW-1185">Reference proteome</keyword>